<evidence type="ECO:0000313" key="3">
    <source>
        <dbReference type="EMBL" id="TFD94255.1"/>
    </source>
</evidence>
<dbReference type="GO" id="GO:0003676">
    <property type="term" value="F:nucleic acid binding"/>
    <property type="evidence" value="ECO:0007669"/>
    <property type="project" value="InterPro"/>
</dbReference>
<dbReference type="PANTHER" id="PTHR34039:SF1">
    <property type="entry name" value="UPF0102 PROTEIN YRAN"/>
    <property type="match status" value="1"/>
</dbReference>
<accession>A0A4Y8KWA3</accession>
<dbReference type="RefSeq" id="WP_026625528.1">
    <property type="nucleotide sequence ID" value="NZ_JAWZLG010000100.1"/>
</dbReference>
<proteinExistence type="inferred from homology"/>
<evidence type="ECO:0000256" key="1">
    <source>
        <dbReference type="ARBA" id="ARBA00006738"/>
    </source>
</evidence>
<reference evidence="3 4" key="1">
    <citation type="submission" date="2019-03" db="EMBL/GenBank/DDBJ databases">
        <title>San Antonio Military Medical Center submission to MRSN (WRAIR), pending publication.</title>
        <authorList>
            <person name="Blyth D.M."/>
            <person name="Mccarthy S.L."/>
            <person name="Schall S.E."/>
            <person name="Stam J.A."/>
            <person name="Ong A.C."/>
            <person name="Mcgann P.T."/>
        </authorList>
    </citation>
    <scope>NUCLEOTIDE SEQUENCE [LARGE SCALE GENOMIC DNA]</scope>
    <source>
        <strain evidence="3 4">MRSN571793</strain>
    </source>
</reference>
<dbReference type="Gene3D" id="3.40.1350.10">
    <property type="match status" value="1"/>
</dbReference>
<evidence type="ECO:0000313" key="4">
    <source>
        <dbReference type="Proteomes" id="UP000297861"/>
    </source>
</evidence>
<comment type="similarity">
    <text evidence="1 2">Belongs to the UPF0102 family.</text>
</comment>
<dbReference type="OrthoDB" id="9802516at2"/>
<dbReference type="Proteomes" id="UP000297861">
    <property type="component" value="Unassembled WGS sequence"/>
</dbReference>
<dbReference type="InterPro" id="IPR011856">
    <property type="entry name" value="tRNA_endonuc-like_dom_sf"/>
</dbReference>
<sequence>MAQHNKLGKQGEDLASDFLSDNGYTIIERNWIGERHEIDIVASCEDFLLFVEVKTRSSERWGNPETAVSEAKIKRMVAAADHYLKTKETNLQIRFDVISIIFNKKQTEIIHIEDAFFPPLNG</sequence>
<organism evidence="3 4">
    <name type="scientific">Dysgonomonas capnocytophagoides</name>
    <dbReference type="NCBI Taxonomy" id="45254"/>
    <lineage>
        <taxon>Bacteria</taxon>
        <taxon>Pseudomonadati</taxon>
        <taxon>Bacteroidota</taxon>
        <taxon>Bacteroidia</taxon>
        <taxon>Bacteroidales</taxon>
        <taxon>Dysgonomonadaceae</taxon>
        <taxon>Dysgonomonas</taxon>
    </lineage>
</organism>
<dbReference type="NCBIfam" id="NF009150">
    <property type="entry name" value="PRK12497.1-3"/>
    <property type="match status" value="1"/>
</dbReference>
<keyword evidence="4" id="KW-1185">Reference proteome</keyword>
<dbReference type="STRING" id="1121485.GCA_000426485_01338"/>
<name>A0A4Y8KWA3_9BACT</name>
<dbReference type="InterPro" id="IPR011335">
    <property type="entry name" value="Restrct_endonuc-II-like"/>
</dbReference>
<protein>
    <recommendedName>
        <fullName evidence="2">UPF0102 protein E2605_15970</fullName>
    </recommendedName>
</protein>
<dbReference type="InterPro" id="IPR003509">
    <property type="entry name" value="UPF0102_YraN-like"/>
</dbReference>
<dbReference type="CDD" id="cd20736">
    <property type="entry name" value="PoNe_Nuclease"/>
    <property type="match status" value="1"/>
</dbReference>
<dbReference type="NCBIfam" id="NF009154">
    <property type="entry name" value="PRK12497.3-3"/>
    <property type="match status" value="1"/>
</dbReference>
<evidence type="ECO:0000256" key="2">
    <source>
        <dbReference type="HAMAP-Rule" id="MF_00048"/>
    </source>
</evidence>
<dbReference type="SUPFAM" id="SSF52980">
    <property type="entry name" value="Restriction endonuclease-like"/>
    <property type="match status" value="1"/>
</dbReference>
<dbReference type="HAMAP" id="MF_00048">
    <property type="entry name" value="UPF0102"/>
    <property type="match status" value="1"/>
</dbReference>
<dbReference type="PANTHER" id="PTHR34039">
    <property type="entry name" value="UPF0102 PROTEIN YRAN"/>
    <property type="match status" value="1"/>
</dbReference>
<dbReference type="EMBL" id="SOML01000011">
    <property type="protein sequence ID" value="TFD94255.1"/>
    <property type="molecule type" value="Genomic_DNA"/>
</dbReference>
<comment type="caution">
    <text evidence="3">The sequence shown here is derived from an EMBL/GenBank/DDBJ whole genome shotgun (WGS) entry which is preliminary data.</text>
</comment>
<gene>
    <name evidence="3" type="ORF">E2605_15970</name>
</gene>
<dbReference type="Pfam" id="PF02021">
    <property type="entry name" value="UPF0102"/>
    <property type="match status" value="1"/>
</dbReference>
<dbReference type="AlphaFoldDB" id="A0A4Y8KWA3"/>